<gene>
    <name evidence="1" type="ORF">DPMN_159038</name>
</gene>
<evidence type="ECO:0000313" key="1">
    <source>
        <dbReference type="EMBL" id="KAH3781212.1"/>
    </source>
</evidence>
<dbReference type="EMBL" id="JAIWYP010000008">
    <property type="protein sequence ID" value="KAH3781212.1"/>
    <property type="molecule type" value="Genomic_DNA"/>
</dbReference>
<keyword evidence="2" id="KW-1185">Reference proteome</keyword>
<reference evidence="1" key="2">
    <citation type="submission" date="2020-11" db="EMBL/GenBank/DDBJ databases">
        <authorList>
            <person name="McCartney M.A."/>
            <person name="Auch B."/>
            <person name="Kono T."/>
            <person name="Mallez S."/>
            <person name="Becker A."/>
            <person name="Gohl D.M."/>
            <person name="Silverstein K.A.T."/>
            <person name="Koren S."/>
            <person name="Bechman K.B."/>
            <person name="Herman A."/>
            <person name="Abrahante J.E."/>
            <person name="Garbe J."/>
        </authorList>
    </citation>
    <scope>NUCLEOTIDE SEQUENCE</scope>
    <source>
        <strain evidence="1">Duluth1</strain>
        <tissue evidence="1">Whole animal</tissue>
    </source>
</reference>
<protein>
    <submittedName>
        <fullName evidence="1">Uncharacterized protein</fullName>
    </submittedName>
</protein>
<dbReference type="Proteomes" id="UP000828390">
    <property type="component" value="Unassembled WGS sequence"/>
</dbReference>
<organism evidence="1 2">
    <name type="scientific">Dreissena polymorpha</name>
    <name type="common">Zebra mussel</name>
    <name type="synonym">Mytilus polymorpha</name>
    <dbReference type="NCBI Taxonomy" id="45954"/>
    <lineage>
        <taxon>Eukaryota</taxon>
        <taxon>Metazoa</taxon>
        <taxon>Spiralia</taxon>
        <taxon>Lophotrochozoa</taxon>
        <taxon>Mollusca</taxon>
        <taxon>Bivalvia</taxon>
        <taxon>Autobranchia</taxon>
        <taxon>Heteroconchia</taxon>
        <taxon>Euheterodonta</taxon>
        <taxon>Imparidentia</taxon>
        <taxon>Neoheterodontei</taxon>
        <taxon>Myida</taxon>
        <taxon>Dreissenoidea</taxon>
        <taxon>Dreissenidae</taxon>
        <taxon>Dreissena</taxon>
    </lineage>
</organism>
<accession>A0A9D4EIY8</accession>
<proteinExistence type="predicted"/>
<dbReference type="AlphaFoldDB" id="A0A9D4EIY8"/>
<evidence type="ECO:0000313" key="2">
    <source>
        <dbReference type="Proteomes" id="UP000828390"/>
    </source>
</evidence>
<reference evidence="1" key="1">
    <citation type="journal article" date="2019" name="bioRxiv">
        <title>The Genome of the Zebra Mussel, Dreissena polymorpha: A Resource for Invasive Species Research.</title>
        <authorList>
            <person name="McCartney M.A."/>
            <person name="Auch B."/>
            <person name="Kono T."/>
            <person name="Mallez S."/>
            <person name="Zhang Y."/>
            <person name="Obille A."/>
            <person name="Becker A."/>
            <person name="Abrahante J.E."/>
            <person name="Garbe J."/>
            <person name="Badalamenti J.P."/>
            <person name="Herman A."/>
            <person name="Mangelson H."/>
            <person name="Liachko I."/>
            <person name="Sullivan S."/>
            <person name="Sone E.D."/>
            <person name="Koren S."/>
            <person name="Silverstein K.A.T."/>
            <person name="Beckman K.B."/>
            <person name="Gohl D.M."/>
        </authorList>
    </citation>
    <scope>NUCLEOTIDE SEQUENCE</scope>
    <source>
        <strain evidence="1">Duluth1</strain>
        <tissue evidence="1">Whole animal</tissue>
    </source>
</reference>
<comment type="caution">
    <text evidence="1">The sequence shown here is derived from an EMBL/GenBank/DDBJ whole genome shotgun (WGS) entry which is preliminary data.</text>
</comment>
<sequence length="330" mass="38722">MHRKLLYTQDCLEGTANRRYRETLKLVILVTTHQSQLNLKIVYKQDFIGTANRRYRGTFKLVILVTTHQSQLHRKIVYKQDCLEGTANRRHRGTLKLVILVTTHQSQLHRKIVYKQDCLEGTVNRNYRGILKLVIPVTIHQSQLNRKIVYKKDFIEATANRRYRGTLKLVILVTTHKSQLHRNIVYKQDFLVSKQMLYGVYENVISFIEEYEARKSIGKRFPRSNIALADQSTKTLEDVESAVQAQLFVFEMHCKSCPKECREIAYKDLRTKTLVWAAVREKITWGMGKLTHLYVSSMKFLLTDQLIILYLINRADALDDSFRQDPEKNC</sequence>
<name>A0A9D4EIY8_DREPO</name>